<feature type="binding site" evidence="13">
    <location>
        <position position="198"/>
    </location>
    <ligand>
        <name>Zn(2+)</name>
        <dbReference type="ChEBI" id="CHEBI:29105"/>
        <label>2</label>
    </ligand>
</feature>
<dbReference type="NCBIfam" id="TIGR02349">
    <property type="entry name" value="DnaJ_bact"/>
    <property type="match status" value="1"/>
</dbReference>
<dbReference type="InterPro" id="IPR018253">
    <property type="entry name" value="DnaJ_domain_CS"/>
</dbReference>
<evidence type="ECO:0000256" key="11">
    <source>
        <dbReference type="ARBA" id="ARBA00061004"/>
    </source>
</evidence>
<keyword evidence="5 13" id="KW-0479">Metal-binding</keyword>
<keyword evidence="9 13" id="KW-0346">Stress response</keyword>
<dbReference type="SUPFAM" id="SSF49493">
    <property type="entry name" value="HSP40/DnaJ peptide-binding domain"/>
    <property type="match status" value="2"/>
</dbReference>
<evidence type="ECO:0000256" key="6">
    <source>
        <dbReference type="ARBA" id="ARBA00022737"/>
    </source>
</evidence>
<dbReference type="PROSITE" id="PS00636">
    <property type="entry name" value="DNAJ_1"/>
    <property type="match status" value="1"/>
</dbReference>
<evidence type="ECO:0000313" key="18">
    <source>
        <dbReference type="Proteomes" id="UP000280395"/>
    </source>
</evidence>
<evidence type="ECO:0000256" key="4">
    <source>
        <dbReference type="ARBA" id="ARBA00022705"/>
    </source>
</evidence>
<dbReference type="GO" id="GO:0042026">
    <property type="term" value="P:protein refolding"/>
    <property type="evidence" value="ECO:0007669"/>
    <property type="project" value="TreeGrafter"/>
</dbReference>
<evidence type="ECO:0000256" key="12">
    <source>
        <dbReference type="ARBA" id="ARBA00067609"/>
    </source>
</evidence>
<feature type="binding site" evidence="13">
    <location>
        <position position="217"/>
    </location>
    <ligand>
        <name>Zn(2+)</name>
        <dbReference type="ChEBI" id="CHEBI:29105"/>
        <label>2</label>
    </ligand>
</feature>
<dbReference type="NCBIfam" id="NF008035">
    <property type="entry name" value="PRK10767.1"/>
    <property type="match status" value="1"/>
</dbReference>
<evidence type="ECO:0000259" key="16">
    <source>
        <dbReference type="PROSITE" id="PS51188"/>
    </source>
</evidence>
<dbReference type="SUPFAM" id="SSF46565">
    <property type="entry name" value="Chaperone J-domain"/>
    <property type="match status" value="1"/>
</dbReference>
<reference evidence="17 18" key="1">
    <citation type="submission" date="2018-08" db="EMBL/GenBank/DDBJ databases">
        <title>Recombination of ecologically and evolutionarily significant loci maintains genetic cohesion in the Pseudomonas syringae species complex.</title>
        <authorList>
            <person name="Dillon M."/>
            <person name="Thakur S."/>
            <person name="Almeida R.N.D."/>
            <person name="Weir B.S."/>
            <person name="Guttman D.S."/>
        </authorList>
    </citation>
    <scope>NUCLEOTIDE SEQUENCE [LARGE SCALE GENOMIC DNA]</scope>
    <source>
        <strain evidence="17 18">ICMP 14479</strain>
    </source>
</reference>
<dbReference type="GO" id="GO:0008270">
    <property type="term" value="F:zinc ion binding"/>
    <property type="evidence" value="ECO:0007669"/>
    <property type="project" value="UniProtKB-UniRule"/>
</dbReference>
<dbReference type="Pfam" id="PF00226">
    <property type="entry name" value="DnaJ"/>
    <property type="match status" value="1"/>
</dbReference>
<organism evidence="17 18">
    <name type="scientific">Pseudomonas syringae pv. avii</name>
    <dbReference type="NCBI Taxonomy" id="663959"/>
    <lineage>
        <taxon>Bacteria</taxon>
        <taxon>Pseudomonadati</taxon>
        <taxon>Pseudomonadota</taxon>
        <taxon>Gammaproteobacteria</taxon>
        <taxon>Pseudomonadales</taxon>
        <taxon>Pseudomonadaceae</taxon>
        <taxon>Pseudomonas</taxon>
        <taxon>Pseudomonas syringae</taxon>
    </lineage>
</organism>
<dbReference type="Pfam" id="PF00684">
    <property type="entry name" value="DnaJ_CXXCXGXG"/>
    <property type="match status" value="1"/>
</dbReference>
<feature type="binding site" evidence="13">
    <location>
        <position position="234"/>
    </location>
    <ligand>
        <name>Zn(2+)</name>
        <dbReference type="ChEBI" id="CHEBI:29105"/>
        <label>1</label>
    </ligand>
</feature>
<dbReference type="AlphaFoldDB" id="A0A3M5VLI5"/>
<sequence>MDVSWVRACIGAQRVWQGSGGPGRTSLRVQRLMAKRDYYEVLGVERGASEAELKKAYRRLAMKHHPDRNPDNKESEEMFKEANEAYECLCDPNKRAAYDQYGHAGVDPSMGGGGAGFGGQNFSDIFGDVFSDFFGGGRGGQRGGPQRGSDLRYTLELNLEEAVRGTSVNIRVPTLVNCKPCDGSGAKKGSSPITCPTCGGIGQVRMQQGFFSVQQTCPRCHGQGKIISDPCDSCHGEGRVEEYKTLSVKVPAGVDTGDRIRLSGEGEAGAQGGPTGDLYVVINVREHSIFQRDGKHLFCEVPISFVDAALGGELEIPTLDGRVKLKIPEGTQTGKQFRIRGKGVAPVRGGGAGDLMCRVAVETPVNLNRRQRELLEEFRSSLEGDDSHSPKTTGFFDGVKRFFGDL</sequence>
<feature type="zinc finger region" description="CR-type" evidence="14">
    <location>
        <begin position="165"/>
        <end position="243"/>
    </location>
</feature>
<evidence type="ECO:0000256" key="1">
    <source>
        <dbReference type="ARBA" id="ARBA00004496"/>
    </source>
</evidence>
<feature type="binding site" evidence="13">
    <location>
        <position position="195"/>
    </location>
    <ligand>
        <name>Zn(2+)</name>
        <dbReference type="ChEBI" id="CHEBI:29105"/>
        <label>2</label>
    </ligand>
</feature>
<comment type="subunit">
    <text evidence="2 13">Homodimer.</text>
</comment>
<evidence type="ECO:0000259" key="15">
    <source>
        <dbReference type="PROSITE" id="PS50076"/>
    </source>
</evidence>
<feature type="binding site" evidence="13">
    <location>
        <position position="220"/>
    </location>
    <ligand>
        <name>Zn(2+)</name>
        <dbReference type="ChEBI" id="CHEBI:29105"/>
        <label>2</label>
    </ligand>
</feature>
<dbReference type="GO" id="GO:0031072">
    <property type="term" value="F:heat shock protein binding"/>
    <property type="evidence" value="ECO:0007669"/>
    <property type="project" value="InterPro"/>
</dbReference>
<dbReference type="InterPro" id="IPR036410">
    <property type="entry name" value="HSP_DnaJ_Cys-rich_dom_sf"/>
</dbReference>
<dbReference type="InterPro" id="IPR001305">
    <property type="entry name" value="HSP_DnaJ_Cys-rich_dom"/>
</dbReference>
<dbReference type="EMBL" id="RBUA01000572">
    <property type="protein sequence ID" value="RMU58465.1"/>
    <property type="molecule type" value="Genomic_DNA"/>
</dbReference>
<dbReference type="InterPro" id="IPR008971">
    <property type="entry name" value="HSP40/DnaJ_pept-bd"/>
</dbReference>
<keyword evidence="7 13" id="KW-0863">Zinc-finger</keyword>
<dbReference type="InterPro" id="IPR036869">
    <property type="entry name" value="J_dom_sf"/>
</dbReference>
<evidence type="ECO:0000256" key="2">
    <source>
        <dbReference type="ARBA" id="ARBA00011738"/>
    </source>
</evidence>
<dbReference type="CDD" id="cd10719">
    <property type="entry name" value="DnaJ_zf"/>
    <property type="match status" value="1"/>
</dbReference>
<keyword evidence="10 13" id="KW-0143">Chaperone</keyword>
<feature type="repeat" description="CXXCXGXG motif" evidence="13">
    <location>
        <begin position="231"/>
        <end position="238"/>
    </location>
</feature>
<dbReference type="FunFam" id="2.10.230.10:FF:000002">
    <property type="entry name" value="Molecular chaperone DnaJ"/>
    <property type="match status" value="1"/>
</dbReference>
<feature type="binding site" evidence="13">
    <location>
        <position position="178"/>
    </location>
    <ligand>
        <name>Zn(2+)</name>
        <dbReference type="ChEBI" id="CHEBI:29105"/>
        <label>1</label>
    </ligand>
</feature>
<dbReference type="InterPro" id="IPR002939">
    <property type="entry name" value="DnaJ_C"/>
</dbReference>
<name>A0A3M5VLI5_PSESX</name>
<dbReference type="PANTHER" id="PTHR43096:SF48">
    <property type="entry name" value="CHAPERONE PROTEIN DNAJ"/>
    <property type="match status" value="1"/>
</dbReference>
<dbReference type="GO" id="GO:0006260">
    <property type="term" value="P:DNA replication"/>
    <property type="evidence" value="ECO:0007669"/>
    <property type="project" value="UniProtKB-KW"/>
</dbReference>
<dbReference type="FunFam" id="2.60.260.20:FF:000004">
    <property type="entry name" value="Molecular chaperone DnaJ"/>
    <property type="match status" value="1"/>
</dbReference>
<dbReference type="PANTHER" id="PTHR43096">
    <property type="entry name" value="DNAJ HOMOLOG 1, MITOCHONDRIAL-RELATED"/>
    <property type="match status" value="1"/>
</dbReference>
<dbReference type="Proteomes" id="UP000280395">
    <property type="component" value="Unassembled WGS sequence"/>
</dbReference>
<keyword evidence="3 13" id="KW-0963">Cytoplasm</keyword>
<feature type="binding site" evidence="13">
    <location>
        <position position="231"/>
    </location>
    <ligand>
        <name>Zn(2+)</name>
        <dbReference type="ChEBI" id="CHEBI:29105"/>
        <label>1</label>
    </ligand>
</feature>
<dbReference type="GO" id="GO:0005737">
    <property type="term" value="C:cytoplasm"/>
    <property type="evidence" value="ECO:0007669"/>
    <property type="project" value="UniProtKB-SubCell"/>
</dbReference>
<keyword evidence="8 13" id="KW-0862">Zinc</keyword>
<dbReference type="HAMAP" id="MF_01152">
    <property type="entry name" value="DnaJ"/>
    <property type="match status" value="1"/>
</dbReference>
<comment type="cofactor">
    <cofactor evidence="13">
        <name>Zn(2+)</name>
        <dbReference type="ChEBI" id="CHEBI:29105"/>
    </cofactor>
    <text evidence="13">Binds 2 Zn(2+) ions per monomer.</text>
</comment>
<dbReference type="CDD" id="cd10747">
    <property type="entry name" value="DnaJ_C"/>
    <property type="match status" value="1"/>
</dbReference>
<dbReference type="GO" id="GO:0005524">
    <property type="term" value="F:ATP binding"/>
    <property type="evidence" value="ECO:0007669"/>
    <property type="project" value="InterPro"/>
</dbReference>
<proteinExistence type="inferred from homology"/>
<dbReference type="FunFam" id="1.10.287.110:FF:000051">
    <property type="entry name" value="Molecular chaperone DnaJ"/>
    <property type="match status" value="1"/>
</dbReference>
<dbReference type="InterPro" id="IPR012724">
    <property type="entry name" value="DnaJ"/>
</dbReference>
<feature type="binding site" evidence="13">
    <location>
        <position position="181"/>
    </location>
    <ligand>
        <name>Zn(2+)</name>
        <dbReference type="ChEBI" id="CHEBI:29105"/>
        <label>1</label>
    </ligand>
</feature>
<feature type="repeat" description="CXXCXGXG motif" evidence="13">
    <location>
        <begin position="195"/>
        <end position="202"/>
    </location>
</feature>
<dbReference type="InterPro" id="IPR001623">
    <property type="entry name" value="DnaJ_domain"/>
</dbReference>
<comment type="function">
    <text evidence="13">Participates actively in the response to hyperosmotic and heat shock by preventing the aggregation of stress-denatured proteins and by disaggregating proteins, also in an autonomous, DnaK-independent fashion. Unfolded proteins bind initially to DnaJ; upon interaction with the DnaJ-bound protein, DnaK hydrolyzes its bound ATP, resulting in the formation of a stable complex. GrpE releases ADP from DnaK; ATP binding to DnaK triggers the release of the substrate protein, thus completing the reaction cycle. Several rounds of ATP-dependent interactions between DnaJ, DnaK and GrpE are required for fully efficient folding. Also involved, together with DnaK and GrpE, in the DNA replication of plasmids through activation of initiation proteins.</text>
</comment>
<comment type="caution">
    <text evidence="17">The sequence shown here is derived from an EMBL/GenBank/DDBJ whole genome shotgun (WGS) entry which is preliminary data.</text>
</comment>
<dbReference type="PROSITE" id="PS51188">
    <property type="entry name" value="ZF_CR"/>
    <property type="match status" value="1"/>
</dbReference>
<evidence type="ECO:0000256" key="8">
    <source>
        <dbReference type="ARBA" id="ARBA00022833"/>
    </source>
</evidence>
<dbReference type="GO" id="GO:0051082">
    <property type="term" value="F:unfolded protein binding"/>
    <property type="evidence" value="ECO:0007669"/>
    <property type="project" value="UniProtKB-UniRule"/>
</dbReference>
<dbReference type="CDD" id="cd06257">
    <property type="entry name" value="DnaJ"/>
    <property type="match status" value="1"/>
</dbReference>
<keyword evidence="6 13" id="KW-0677">Repeat</keyword>
<feature type="domain" description="J" evidence="15">
    <location>
        <begin position="37"/>
        <end position="102"/>
    </location>
</feature>
<evidence type="ECO:0000313" key="17">
    <source>
        <dbReference type="EMBL" id="RMU58465.1"/>
    </source>
</evidence>
<dbReference type="PRINTS" id="PR00625">
    <property type="entry name" value="JDOMAIN"/>
</dbReference>
<evidence type="ECO:0000256" key="14">
    <source>
        <dbReference type="PROSITE-ProRule" id="PRU00546"/>
    </source>
</evidence>
<evidence type="ECO:0000256" key="5">
    <source>
        <dbReference type="ARBA" id="ARBA00022723"/>
    </source>
</evidence>
<evidence type="ECO:0000256" key="9">
    <source>
        <dbReference type="ARBA" id="ARBA00023016"/>
    </source>
</evidence>
<feature type="repeat" description="CXXCXGXG motif" evidence="13">
    <location>
        <begin position="178"/>
        <end position="185"/>
    </location>
</feature>
<dbReference type="Gene3D" id="2.10.230.10">
    <property type="entry name" value="Heat shock protein DnaJ, cysteine-rich domain"/>
    <property type="match status" value="1"/>
</dbReference>
<dbReference type="Gene3D" id="2.60.260.20">
    <property type="entry name" value="Urease metallochaperone UreE, N-terminal domain"/>
    <property type="match status" value="2"/>
</dbReference>
<dbReference type="Gene3D" id="1.10.287.110">
    <property type="entry name" value="DnaJ domain"/>
    <property type="match status" value="1"/>
</dbReference>
<comment type="domain">
    <text evidence="13">The J domain is necessary and sufficient to stimulate DnaK ATPase activity. Zinc center 1 plays an important role in the autonomous, DnaK-independent chaperone activity of DnaJ. Zinc center 2 is essential for interaction with DnaK and for DnaJ activity.</text>
</comment>
<evidence type="ECO:0000256" key="7">
    <source>
        <dbReference type="ARBA" id="ARBA00022771"/>
    </source>
</evidence>
<evidence type="ECO:0000256" key="13">
    <source>
        <dbReference type="HAMAP-Rule" id="MF_01152"/>
    </source>
</evidence>
<feature type="domain" description="CR-type" evidence="16">
    <location>
        <begin position="165"/>
        <end position="243"/>
    </location>
</feature>
<dbReference type="Pfam" id="PF01556">
    <property type="entry name" value="DnaJ_C"/>
    <property type="match status" value="1"/>
</dbReference>
<dbReference type="SMART" id="SM00271">
    <property type="entry name" value="DnaJ"/>
    <property type="match status" value="1"/>
</dbReference>
<dbReference type="SUPFAM" id="SSF57938">
    <property type="entry name" value="DnaJ/Hsp40 cysteine-rich domain"/>
    <property type="match status" value="1"/>
</dbReference>
<evidence type="ECO:0000256" key="3">
    <source>
        <dbReference type="ARBA" id="ARBA00022490"/>
    </source>
</evidence>
<keyword evidence="4 13" id="KW-0235">DNA replication</keyword>
<accession>A0A3M5VLI5</accession>
<comment type="similarity">
    <text evidence="11 13">Belongs to the DnaJ family.</text>
</comment>
<protein>
    <recommendedName>
        <fullName evidence="12 13">Chaperone protein DnaJ</fullName>
    </recommendedName>
</protein>
<evidence type="ECO:0000256" key="10">
    <source>
        <dbReference type="ARBA" id="ARBA00023186"/>
    </source>
</evidence>
<dbReference type="PROSITE" id="PS50076">
    <property type="entry name" value="DNAJ_2"/>
    <property type="match status" value="1"/>
</dbReference>
<dbReference type="GO" id="GO:0009408">
    <property type="term" value="P:response to heat"/>
    <property type="evidence" value="ECO:0007669"/>
    <property type="project" value="InterPro"/>
</dbReference>
<comment type="subcellular location">
    <subcellularLocation>
        <location evidence="1 13">Cytoplasm</location>
    </subcellularLocation>
</comment>
<feature type="repeat" description="CXXCXGXG motif" evidence="13">
    <location>
        <begin position="217"/>
        <end position="224"/>
    </location>
</feature>
<gene>
    <name evidence="13" type="primary">dnaJ</name>
    <name evidence="17" type="ORF">ALP29_01928</name>
</gene>